<evidence type="ECO:0000259" key="2">
    <source>
        <dbReference type="Pfam" id="PF07786"/>
    </source>
</evidence>
<dbReference type="eggNOG" id="COG3503">
    <property type="taxonomic scope" value="Bacteria"/>
</dbReference>
<dbReference type="OrthoDB" id="508112at2"/>
<gene>
    <name evidence="3" type="ordered locus">Desaci_1079</name>
</gene>
<accession>I4D2U4</accession>
<evidence type="ECO:0000313" key="4">
    <source>
        <dbReference type="Proteomes" id="UP000002892"/>
    </source>
</evidence>
<protein>
    <submittedName>
        <fullName evidence="3">Putative membrane protein</fullName>
    </submittedName>
</protein>
<feature type="transmembrane region" description="Helical" evidence="1">
    <location>
        <begin position="166"/>
        <end position="186"/>
    </location>
</feature>
<evidence type="ECO:0000256" key="1">
    <source>
        <dbReference type="SAM" id="Phobius"/>
    </source>
</evidence>
<evidence type="ECO:0000313" key="3">
    <source>
        <dbReference type="EMBL" id="AFM40118.1"/>
    </source>
</evidence>
<feature type="transmembrane region" description="Helical" evidence="1">
    <location>
        <begin position="222"/>
        <end position="240"/>
    </location>
</feature>
<feature type="transmembrane region" description="Helical" evidence="1">
    <location>
        <begin position="332"/>
        <end position="349"/>
    </location>
</feature>
<proteinExistence type="predicted"/>
<dbReference type="Pfam" id="PF07786">
    <property type="entry name" value="HGSNAT_cat"/>
    <property type="match status" value="1"/>
</dbReference>
<dbReference type="InterPro" id="IPR012429">
    <property type="entry name" value="HGSNAT_cat"/>
</dbReference>
<feature type="transmembrane region" description="Helical" evidence="1">
    <location>
        <begin position="355"/>
        <end position="374"/>
    </location>
</feature>
<feature type="transmembrane region" description="Helical" evidence="1">
    <location>
        <begin position="252"/>
        <end position="270"/>
    </location>
</feature>
<keyword evidence="1" id="KW-0472">Membrane</keyword>
<feature type="transmembrane region" description="Helical" evidence="1">
    <location>
        <begin position="290"/>
        <end position="312"/>
    </location>
</feature>
<reference evidence="3 4" key="1">
    <citation type="journal article" date="2012" name="J. Bacteriol.">
        <title>Complete genome sequences of Desulfosporosinus orientis DSM765T, Desulfosporosinus youngiae DSM17734T, Desulfosporosinus meridiei DSM13257T, and Desulfosporosinus acidiphilus DSM22704T.</title>
        <authorList>
            <person name="Pester M."/>
            <person name="Brambilla E."/>
            <person name="Alazard D."/>
            <person name="Rattei T."/>
            <person name="Weinmaier T."/>
            <person name="Han J."/>
            <person name="Lucas S."/>
            <person name="Lapidus A."/>
            <person name="Cheng J.F."/>
            <person name="Goodwin L."/>
            <person name="Pitluck S."/>
            <person name="Peters L."/>
            <person name="Ovchinnikova G."/>
            <person name="Teshima H."/>
            <person name="Detter J.C."/>
            <person name="Han C.S."/>
            <person name="Tapia R."/>
            <person name="Land M.L."/>
            <person name="Hauser L."/>
            <person name="Kyrpides N.C."/>
            <person name="Ivanova N.N."/>
            <person name="Pagani I."/>
            <person name="Huntmann M."/>
            <person name="Wei C.L."/>
            <person name="Davenport K.W."/>
            <person name="Daligault H."/>
            <person name="Chain P.S."/>
            <person name="Chen A."/>
            <person name="Mavromatis K."/>
            <person name="Markowitz V."/>
            <person name="Szeto E."/>
            <person name="Mikhailova N."/>
            <person name="Pati A."/>
            <person name="Wagner M."/>
            <person name="Woyke T."/>
            <person name="Ollivier B."/>
            <person name="Klenk H.P."/>
            <person name="Spring S."/>
            <person name="Loy A."/>
        </authorList>
    </citation>
    <scope>NUCLEOTIDE SEQUENCE [LARGE SCALE GENOMIC DNA]</scope>
    <source>
        <strain evidence="4">DSM 22704 / JCM 16185 / SJ4</strain>
    </source>
</reference>
<keyword evidence="1" id="KW-1133">Transmembrane helix</keyword>
<dbReference type="EMBL" id="CP003639">
    <property type="protein sequence ID" value="AFM40118.1"/>
    <property type="molecule type" value="Genomic_DNA"/>
</dbReference>
<organism evidence="3 4">
    <name type="scientific">Desulfosporosinus acidiphilus (strain DSM 22704 / JCM 16185 / SJ4)</name>
    <dbReference type="NCBI Taxonomy" id="646529"/>
    <lineage>
        <taxon>Bacteria</taxon>
        <taxon>Bacillati</taxon>
        <taxon>Bacillota</taxon>
        <taxon>Clostridia</taxon>
        <taxon>Eubacteriales</taxon>
        <taxon>Desulfitobacteriaceae</taxon>
        <taxon>Desulfosporosinus</taxon>
    </lineage>
</organism>
<dbReference type="PANTHER" id="PTHR40407:SF1">
    <property type="entry name" value="HEPARAN-ALPHA-GLUCOSAMINIDE N-ACETYLTRANSFERASE CATALYTIC DOMAIN-CONTAINING PROTEIN"/>
    <property type="match status" value="1"/>
</dbReference>
<feature type="transmembrane region" description="Helical" evidence="1">
    <location>
        <begin position="132"/>
        <end position="159"/>
    </location>
</feature>
<dbReference type="STRING" id="646529.Desaci_1079"/>
<dbReference type="AlphaFoldDB" id="I4D2U4"/>
<dbReference type="Proteomes" id="UP000002892">
    <property type="component" value="Chromosome"/>
</dbReference>
<keyword evidence="1" id="KW-0812">Transmembrane</keyword>
<dbReference type="KEGG" id="dai:Desaci_1079"/>
<feature type="domain" description="Heparan-alpha-glucosaminide N-acetyltransferase catalytic" evidence="2">
    <location>
        <begin position="59"/>
        <end position="245"/>
    </location>
</feature>
<feature type="transmembrane region" description="Helical" evidence="1">
    <location>
        <begin position="106"/>
        <end position="126"/>
    </location>
</feature>
<sequence length="417" mass="46717">MIILRLSFLDRTRGLIMLTMALDHALYFWSSGRVNNEGLPLLINGIVTFNPIGSTTLLGLLVMFFSSLCAPGFLFIAGYVLALSVKKREALGAANWDINTYLLKRGLLLIFLQIFIASPAFNLPLFLQSRSFFSVVTTGTFFSLSVLSTIGLGFIALILGRKISPWKLLGISGLLYFISQFFLPAITKVFPFQQSFIKALQTILVLPVPFSSTLLVNNNFPLIPWLLPMALGWLYGHTYVEKHGPSYEANRFAVSGLCSLSLFFILRFLGVGDYLVPDGTLQGFFGLSKYPPSIDFFLLYLGVVFLLCYIFFKVSQTSKLGNILEKFGQSPLFFYNAHLWLYAAIPAITGHFNSLSLLLGVGIWLMGILILYPLSSGYQTWRIYLKTHFFTPKLLPQLEPSYSGKVNNSIIKFEKGR</sequence>
<dbReference type="PANTHER" id="PTHR40407">
    <property type="entry name" value="MEMBRANE PROTEIN-LIKE PROTEIN"/>
    <property type="match status" value="1"/>
</dbReference>
<keyword evidence="4" id="KW-1185">Reference proteome</keyword>
<feature type="transmembrane region" description="Helical" evidence="1">
    <location>
        <begin position="57"/>
        <end position="85"/>
    </location>
</feature>
<dbReference type="HOGENOM" id="CLU_054519_1_0_9"/>
<name>I4D2U4_DESAJ</name>